<dbReference type="InterPro" id="IPR006222">
    <property type="entry name" value="GCVT_N"/>
</dbReference>
<dbReference type="GO" id="GO:0016491">
    <property type="term" value="F:oxidoreductase activity"/>
    <property type="evidence" value="ECO:0007669"/>
    <property type="project" value="UniProtKB-KW"/>
</dbReference>
<dbReference type="RefSeq" id="WP_162449889.1">
    <property type="nucleotide sequence ID" value="NZ_WLZY01000002.1"/>
</dbReference>
<dbReference type="Gene3D" id="3.10.20.440">
    <property type="entry name" value="2Fe-2S iron-sulphur cluster binding domain, sarcosine oxidase, alpha subunit, N-terminal domain"/>
    <property type="match status" value="1"/>
</dbReference>
<evidence type="ECO:0000256" key="2">
    <source>
        <dbReference type="ARBA" id="ARBA00023002"/>
    </source>
</evidence>
<dbReference type="Pfam" id="PF17806">
    <property type="entry name" value="SO_alpha_A3"/>
    <property type="match status" value="1"/>
</dbReference>
<dbReference type="InterPro" id="IPR041117">
    <property type="entry name" value="SoxA_A3"/>
</dbReference>
<dbReference type="PANTHER" id="PTHR43757:SF2">
    <property type="entry name" value="AMINOMETHYLTRANSFERASE, MITOCHONDRIAL"/>
    <property type="match status" value="1"/>
</dbReference>
<dbReference type="InterPro" id="IPR041854">
    <property type="entry name" value="BFD-like_2Fe2S-bd_dom_sf"/>
</dbReference>
<name>A0A7K3M2H0_9ACTN</name>
<dbReference type="Gene3D" id="1.10.10.1100">
    <property type="entry name" value="BFD-like [2Fe-2S]-binding domain"/>
    <property type="match status" value="1"/>
</dbReference>
<keyword evidence="7" id="KW-1185">Reference proteome</keyword>
<gene>
    <name evidence="6" type="ORF">F7O44_09115</name>
</gene>
<reference evidence="6 7" key="1">
    <citation type="submission" date="2019-11" db="EMBL/GenBank/DDBJ databases">
        <authorList>
            <person name="Li X.-J."/>
            <person name="Feng X.-M."/>
        </authorList>
    </citation>
    <scope>NUCLEOTIDE SEQUENCE [LARGE SCALE GENOMIC DNA]</scope>
    <source>
        <strain evidence="6 7">XMNu-373</strain>
    </source>
</reference>
<dbReference type="PRINTS" id="PR00411">
    <property type="entry name" value="PNDRDTASEI"/>
</dbReference>
<dbReference type="Pfam" id="PF12831">
    <property type="entry name" value="FAD_oxidored"/>
    <property type="match status" value="1"/>
</dbReference>
<evidence type="ECO:0000313" key="6">
    <source>
        <dbReference type="EMBL" id="NDL57227.1"/>
    </source>
</evidence>
<dbReference type="InterPro" id="IPR029043">
    <property type="entry name" value="GcvT/YgfZ_C"/>
</dbReference>
<dbReference type="Gene3D" id="3.50.50.60">
    <property type="entry name" value="FAD/NAD(P)-binding domain"/>
    <property type="match status" value="1"/>
</dbReference>
<comment type="caution">
    <text evidence="6">The sequence shown here is derived from an EMBL/GenBank/DDBJ whole genome shotgun (WGS) entry which is preliminary data.</text>
</comment>
<dbReference type="Proteomes" id="UP000460435">
    <property type="component" value="Unassembled WGS sequence"/>
</dbReference>
<organism evidence="6 7">
    <name type="scientific">Phytoactinopolyspora mesophila</name>
    <dbReference type="NCBI Taxonomy" id="2650750"/>
    <lineage>
        <taxon>Bacteria</taxon>
        <taxon>Bacillati</taxon>
        <taxon>Actinomycetota</taxon>
        <taxon>Actinomycetes</taxon>
        <taxon>Jiangellales</taxon>
        <taxon>Jiangellaceae</taxon>
        <taxon>Phytoactinopolyspora</taxon>
    </lineage>
</organism>
<evidence type="ECO:0000313" key="7">
    <source>
        <dbReference type="Proteomes" id="UP000460435"/>
    </source>
</evidence>
<dbReference type="InterPro" id="IPR036188">
    <property type="entry name" value="FAD/NAD-bd_sf"/>
</dbReference>
<dbReference type="SUPFAM" id="SSF101790">
    <property type="entry name" value="Aminomethyltransferase beta-barrel domain"/>
    <property type="match status" value="1"/>
</dbReference>
<dbReference type="InterPro" id="IPR027266">
    <property type="entry name" value="TrmE/GcvT-like"/>
</dbReference>
<evidence type="ECO:0000259" key="4">
    <source>
        <dbReference type="Pfam" id="PF08669"/>
    </source>
</evidence>
<dbReference type="PANTHER" id="PTHR43757">
    <property type="entry name" value="AMINOMETHYLTRANSFERASE"/>
    <property type="match status" value="1"/>
</dbReference>
<dbReference type="EMBL" id="WLZY01000002">
    <property type="protein sequence ID" value="NDL57227.1"/>
    <property type="molecule type" value="Genomic_DNA"/>
</dbReference>
<dbReference type="InterPro" id="IPR028896">
    <property type="entry name" value="GcvT/YgfZ/DmdA"/>
</dbReference>
<dbReference type="Pfam" id="PF13510">
    <property type="entry name" value="Fer2_4"/>
    <property type="match status" value="1"/>
</dbReference>
<feature type="domain" description="GCVT N-terminal" evidence="3">
    <location>
        <begin position="553"/>
        <end position="817"/>
    </location>
</feature>
<dbReference type="AlphaFoldDB" id="A0A7K3M2H0"/>
<accession>A0A7K3M2H0</accession>
<feature type="domain" description="SoxA A3" evidence="5">
    <location>
        <begin position="463"/>
        <end position="543"/>
    </location>
</feature>
<evidence type="ECO:0000256" key="1">
    <source>
        <dbReference type="ARBA" id="ARBA00008609"/>
    </source>
</evidence>
<feature type="domain" description="Aminomethyltransferase C-terminal" evidence="4">
    <location>
        <begin position="838"/>
        <end position="924"/>
    </location>
</feature>
<sequence length="938" mass="99986">MRLGPQPGEVIDRDRPLTFTWNGREHSAFEGDTIASALAASGVRVFSRSLKYHRPRGLMTADAHDPGCIVTVDGEPNVPGGQRRITPGAAVTAQGVWPSLRFDVKAVNRLVGPALSAGFYYKTFMRPRRLWPLYERVLRRFSPGGRVPPVPPAGRYEHLHVHPDIVVAGGGPAGMAAALGAVSAGARVLLVDDQPQLGGHLRWGASAELAALQQLRSDVQAAEGVEVLTDSVVTGRYEDGLVAVVQRDSPEGTERLIKARPAQLIVAPGLIERPYVIRGNDLPGVVLSTAVRRLINLYAVKPGKRAVVFTANDDGIAAATDLERVGVDVRRVVDAREGGDVVRVRGRNRVRAAECGDGQVANCDLVVMATGWTAPVGLIAMAGGRASYHPSAARYVPAAEPDGVLATGGVVGDGCLDDLIAHGEAVGQEAARRALGAAQSVAVPALEPAPHPALYSGRTDGIVDFAEDVSAKDLRAAVEEGYDSMELVKRYTTVTMGPTQGKLEGVNAAAIVAAVSGCRIDEVGTTTARPPITPVSIGVLAGRHYQPVRRSPMHNWHVAHGATPLVAGEWIRPEHYGDPAGEVRAVRRGVGIVDVTPLGKFELRGPDVPKLLELLYVNRWQALAVGRVRYGVMCTDDGVVFDDGVTARLGDDRYLLTATSSGATAVGEWIERWLQTERPDWKVHAIAMTDAYASINVAGPRSRELLGRLTTGVDLAPEAFPYMRVRLGEVAGVAGCVVWRIGFTGELSYELHVPAGHGLRVWEALLAAGDNLGVRPFGIEAQRILRLEKGHLIVGQDTDGLTQAYSAGLGWAIKMDKDDFVGKPELAWQRVRDGHLMLVGLQPVDPSIVPPESSQIVEGGAAGPRGRAAAGRGRIVGRVTSSRYSPTLDRSICLGFVAPDRAEPGTLVTVLLPTGRRVSARVMPQLAHVDPEGERLRV</sequence>
<evidence type="ECO:0000259" key="5">
    <source>
        <dbReference type="Pfam" id="PF17806"/>
    </source>
</evidence>
<dbReference type="Pfam" id="PF08669">
    <property type="entry name" value="GCV_T_C"/>
    <property type="match status" value="1"/>
</dbReference>
<keyword evidence="2" id="KW-0560">Oxidoreductase</keyword>
<comment type="similarity">
    <text evidence="1">Belongs to the GcvT family.</text>
</comment>
<dbReference type="InterPro" id="IPR042204">
    <property type="entry name" value="2Fe-2S-bd_N"/>
</dbReference>
<evidence type="ECO:0000259" key="3">
    <source>
        <dbReference type="Pfam" id="PF01571"/>
    </source>
</evidence>
<dbReference type="SUPFAM" id="SSF103025">
    <property type="entry name" value="Folate-binding domain"/>
    <property type="match status" value="1"/>
</dbReference>
<dbReference type="SUPFAM" id="SSF51905">
    <property type="entry name" value="FAD/NAD(P)-binding domain"/>
    <property type="match status" value="1"/>
</dbReference>
<dbReference type="Gene3D" id="3.30.1360.120">
    <property type="entry name" value="Probable tRNA modification gtpase trme, domain 1"/>
    <property type="match status" value="1"/>
</dbReference>
<proteinExistence type="inferred from homology"/>
<dbReference type="InterPro" id="IPR013977">
    <property type="entry name" value="GcvT_C"/>
</dbReference>
<dbReference type="Pfam" id="PF01571">
    <property type="entry name" value="GCV_T"/>
    <property type="match status" value="1"/>
</dbReference>
<protein>
    <submittedName>
        <fullName evidence="6">FAD-dependent oxidoreductase</fullName>
    </submittedName>
</protein>